<gene>
    <name evidence="2" type="ORF">TIFTF001_008590</name>
</gene>
<proteinExistence type="predicted"/>
<evidence type="ECO:0000313" key="3">
    <source>
        <dbReference type="Proteomes" id="UP001187192"/>
    </source>
</evidence>
<accession>A0AA87ZN97</accession>
<dbReference type="AlphaFoldDB" id="A0AA87ZN97"/>
<sequence>MKMAVKPQNLPTPLFLRLPPNERHNHRSPVAGVHFSAMDSVRFLRYQTEEEEEDEEEEEEETNLSNYDLAKAKSFTRSSVNHGGIQLD</sequence>
<evidence type="ECO:0000256" key="1">
    <source>
        <dbReference type="SAM" id="MobiDB-lite"/>
    </source>
</evidence>
<keyword evidence="3" id="KW-1185">Reference proteome</keyword>
<protein>
    <submittedName>
        <fullName evidence="2">Uncharacterized protein</fullName>
    </submittedName>
</protein>
<comment type="caution">
    <text evidence="2">The sequence shown here is derived from an EMBL/GenBank/DDBJ whole genome shotgun (WGS) entry which is preliminary data.</text>
</comment>
<evidence type="ECO:0000313" key="2">
    <source>
        <dbReference type="EMBL" id="GMN39348.1"/>
    </source>
</evidence>
<feature type="region of interest" description="Disordered" evidence="1">
    <location>
        <begin position="1"/>
        <end position="32"/>
    </location>
</feature>
<feature type="compositionally biased region" description="Acidic residues" evidence="1">
    <location>
        <begin position="49"/>
        <end position="62"/>
    </location>
</feature>
<name>A0AA87ZN97_FICCA</name>
<dbReference type="Proteomes" id="UP001187192">
    <property type="component" value="Unassembled WGS sequence"/>
</dbReference>
<feature type="region of interest" description="Disordered" evidence="1">
    <location>
        <begin position="47"/>
        <end position="88"/>
    </location>
</feature>
<reference evidence="2" key="1">
    <citation type="submission" date="2023-07" db="EMBL/GenBank/DDBJ databases">
        <title>draft genome sequence of fig (Ficus carica).</title>
        <authorList>
            <person name="Takahashi T."/>
            <person name="Nishimura K."/>
        </authorList>
    </citation>
    <scope>NUCLEOTIDE SEQUENCE</scope>
</reference>
<organism evidence="2 3">
    <name type="scientific">Ficus carica</name>
    <name type="common">Common fig</name>
    <dbReference type="NCBI Taxonomy" id="3494"/>
    <lineage>
        <taxon>Eukaryota</taxon>
        <taxon>Viridiplantae</taxon>
        <taxon>Streptophyta</taxon>
        <taxon>Embryophyta</taxon>
        <taxon>Tracheophyta</taxon>
        <taxon>Spermatophyta</taxon>
        <taxon>Magnoliopsida</taxon>
        <taxon>eudicotyledons</taxon>
        <taxon>Gunneridae</taxon>
        <taxon>Pentapetalae</taxon>
        <taxon>rosids</taxon>
        <taxon>fabids</taxon>
        <taxon>Rosales</taxon>
        <taxon>Moraceae</taxon>
        <taxon>Ficeae</taxon>
        <taxon>Ficus</taxon>
    </lineage>
</organism>
<dbReference type="EMBL" id="BTGU01000009">
    <property type="protein sequence ID" value="GMN39348.1"/>
    <property type="molecule type" value="Genomic_DNA"/>
</dbReference>